<dbReference type="PANTHER" id="PTHR28213">
    <property type="entry name" value="IMP-SPECIFIC 5'-NUCLEOTIDASE 1"/>
    <property type="match status" value="1"/>
</dbReference>
<protein>
    <recommendedName>
        <fullName evidence="5">IMP-specific 5'-nucleotidase 1</fullName>
        <ecNumber evidence="4">3.1.3.99</ecNumber>
    </recommendedName>
</protein>
<gene>
    <name evidence="13" type="primary">isn-1</name>
    <name evidence="13" type="ORF">LSUE1_G009043</name>
</gene>
<evidence type="ECO:0000256" key="1">
    <source>
        <dbReference type="ARBA" id="ARBA00001946"/>
    </source>
</evidence>
<dbReference type="GO" id="GO:0008253">
    <property type="term" value="F:5'-nucleotidase activity"/>
    <property type="evidence" value="ECO:0007669"/>
    <property type="project" value="InterPro"/>
</dbReference>
<dbReference type="GO" id="GO:0009117">
    <property type="term" value="P:nucleotide metabolic process"/>
    <property type="evidence" value="ECO:0007669"/>
    <property type="project" value="UniProtKB-KW"/>
</dbReference>
<evidence type="ECO:0000313" key="14">
    <source>
        <dbReference type="Proteomes" id="UP000469558"/>
    </source>
</evidence>
<proteinExistence type="inferred from homology"/>
<organism evidence="13 14">
    <name type="scientific">Lachnellula suecica</name>
    <dbReference type="NCBI Taxonomy" id="602035"/>
    <lineage>
        <taxon>Eukaryota</taxon>
        <taxon>Fungi</taxon>
        <taxon>Dikarya</taxon>
        <taxon>Ascomycota</taxon>
        <taxon>Pezizomycotina</taxon>
        <taxon>Leotiomycetes</taxon>
        <taxon>Helotiales</taxon>
        <taxon>Lachnaceae</taxon>
        <taxon>Lachnellula</taxon>
    </lineage>
</organism>
<keyword evidence="8" id="KW-0378">Hydrolase</keyword>
<sequence>MTTRYRVEYALKTHRRDQFIEWIKGLLAVPFVLHSQPTGVFETPSHSIESMAKEAHRRYEEIMRDVEVMIDDHIAHQKVGTHGQSKLKLLVPTIGTFFTRLPLADAFTYQDKKRFISSRRFVPPSFNDVRLILNTAQLMGIMEAGPLDLATFDGDVTLYDDGKSLEPSNPVIERIIHLMSNNTKIGIVTAAGYTEADKYYGRLHGLLDAVKASTLLTPAQKSNLIIMGGESNFLFTYDPTSPCLLTHQPRRSWILPSMSTWNQPTITTLLDLAESSLRECITNLSLPATILRKERAVGIIPSPPSLRLPRESLEETVLVVQKKLEMSDVGKMLPFCAFNGGNDVFVDIGDKSWGVLVCQEFFGGVHAERTLHVGDQFL</sequence>
<keyword evidence="7" id="KW-0547">Nucleotide-binding</keyword>
<dbReference type="Proteomes" id="UP000469558">
    <property type="component" value="Unassembled WGS sequence"/>
</dbReference>
<comment type="similarity">
    <text evidence="2">Belongs to the ISN1 family.</text>
</comment>
<dbReference type="PANTHER" id="PTHR28213:SF1">
    <property type="entry name" value="IMP-SPECIFIC 5'-NUCLEOTIDASE 1"/>
    <property type="match status" value="1"/>
</dbReference>
<keyword evidence="9" id="KW-0067">ATP-binding</keyword>
<evidence type="ECO:0000256" key="12">
    <source>
        <dbReference type="ARBA" id="ARBA00047413"/>
    </source>
</evidence>
<keyword evidence="6" id="KW-0479">Metal-binding</keyword>
<dbReference type="GO" id="GO:0006190">
    <property type="term" value="P:inosine salvage"/>
    <property type="evidence" value="ECO:0007669"/>
    <property type="project" value="InterPro"/>
</dbReference>
<dbReference type="EC" id="3.1.3.99" evidence="4"/>
<evidence type="ECO:0000256" key="11">
    <source>
        <dbReference type="ARBA" id="ARBA00023080"/>
    </source>
</evidence>
<dbReference type="PIRSF" id="PIRSF028836">
    <property type="entry name" value="ISN1"/>
    <property type="match status" value="1"/>
</dbReference>
<keyword evidence="14" id="KW-1185">Reference proteome</keyword>
<reference evidence="13 14" key="1">
    <citation type="submission" date="2018-05" db="EMBL/GenBank/DDBJ databases">
        <title>Genome sequencing and assembly of the regulated plant pathogen Lachnellula willkommii and related sister species for the development of diagnostic species identification markers.</title>
        <authorList>
            <person name="Giroux E."/>
            <person name="Bilodeau G."/>
        </authorList>
    </citation>
    <scope>NUCLEOTIDE SEQUENCE [LARGE SCALE GENOMIC DNA]</scope>
    <source>
        <strain evidence="13 14">CBS 268.59</strain>
    </source>
</reference>
<dbReference type="AlphaFoldDB" id="A0A8T9BR77"/>
<dbReference type="InterPro" id="IPR009453">
    <property type="entry name" value="ISN1"/>
</dbReference>
<evidence type="ECO:0000256" key="6">
    <source>
        <dbReference type="ARBA" id="ARBA00022723"/>
    </source>
</evidence>
<dbReference type="InterPro" id="IPR036412">
    <property type="entry name" value="HAD-like_sf"/>
</dbReference>
<evidence type="ECO:0000256" key="4">
    <source>
        <dbReference type="ARBA" id="ARBA00012894"/>
    </source>
</evidence>
<comment type="catalytic activity">
    <reaction evidence="12">
        <text>IMP + H2O = inosine + phosphate</text>
        <dbReference type="Rhea" id="RHEA:27718"/>
        <dbReference type="ChEBI" id="CHEBI:15377"/>
        <dbReference type="ChEBI" id="CHEBI:17596"/>
        <dbReference type="ChEBI" id="CHEBI:43474"/>
        <dbReference type="ChEBI" id="CHEBI:58053"/>
        <dbReference type="EC" id="3.1.3.99"/>
    </reaction>
</comment>
<evidence type="ECO:0000256" key="7">
    <source>
        <dbReference type="ARBA" id="ARBA00022741"/>
    </source>
</evidence>
<dbReference type="OrthoDB" id="185373at2759"/>
<evidence type="ECO:0000256" key="10">
    <source>
        <dbReference type="ARBA" id="ARBA00022842"/>
    </source>
</evidence>
<dbReference type="GO" id="GO:0071590">
    <property type="term" value="P:nicotinamide riboside biosynthetic process"/>
    <property type="evidence" value="ECO:0007669"/>
    <property type="project" value="TreeGrafter"/>
</dbReference>
<dbReference type="GO" id="GO:0000287">
    <property type="term" value="F:magnesium ion binding"/>
    <property type="evidence" value="ECO:0007669"/>
    <property type="project" value="InterPro"/>
</dbReference>
<dbReference type="Pfam" id="PF06437">
    <property type="entry name" value="ISN1"/>
    <property type="match status" value="1"/>
</dbReference>
<comment type="caution">
    <text evidence="13">The sequence shown here is derived from an EMBL/GenBank/DDBJ whole genome shotgun (WGS) entry which is preliminary data.</text>
</comment>
<dbReference type="GO" id="GO:0005524">
    <property type="term" value="F:ATP binding"/>
    <property type="evidence" value="ECO:0007669"/>
    <property type="project" value="UniProtKB-KW"/>
</dbReference>
<evidence type="ECO:0000256" key="3">
    <source>
        <dbReference type="ARBA" id="ARBA00011881"/>
    </source>
</evidence>
<comment type="subunit">
    <text evidence="3">Homotetramer.</text>
</comment>
<evidence type="ECO:0000256" key="5">
    <source>
        <dbReference type="ARBA" id="ARBA00015544"/>
    </source>
</evidence>
<accession>A0A8T9BR77</accession>
<evidence type="ECO:0000256" key="8">
    <source>
        <dbReference type="ARBA" id="ARBA00022801"/>
    </source>
</evidence>
<name>A0A8T9BR77_9HELO</name>
<evidence type="ECO:0000256" key="2">
    <source>
        <dbReference type="ARBA" id="ARBA00005307"/>
    </source>
</evidence>
<feature type="non-terminal residue" evidence="13">
    <location>
        <position position="378"/>
    </location>
</feature>
<dbReference type="SUPFAM" id="SSF56784">
    <property type="entry name" value="HAD-like"/>
    <property type="match status" value="1"/>
</dbReference>
<dbReference type="EMBL" id="QGMK01003189">
    <property type="protein sequence ID" value="TVY53821.1"/>
    <property type="molecule type" value="Genomic_DNA"/>
</dbReference>
<dbReference type="GO" id="GO:0071592">
    <property type="term" value="P:nicotinic acid riboside biosynthetic process"/>
    <property type="evidence" value="ECO:0007669"/>
    <property type="project" value="TreeGrafter"/>
</dbReference>
<keyword evidence="10" id="KW-0460">Magnesium</keyword>
<evidence type="ECO:0000313" key="13">
    <source>
        <dbReference type="EMBL" id="TVY53821.1"/>
    </source>
</evidence>
<evidence type="ECO:0000256" key="9">
    <source>
        <dbReference type="ARBA" id="ARBA00022840"/>
    </source>
</evidence>
<keyword evidence="11" id="KW-0546">Nucleotide metabolism</keyword>
<comment type="cofactor">
    <cofactor evidence="1">
        <name>Mg(2+)</name>
        <dbReference type="ChEBI" id="CHEBI:18420"/>
    </cofactor>
</comment>